<feature type="domain" description="BTB" evidence="11">
    <location>
        <begin position="32"/>
        <end position="97"/>
    </location>
</feature>
<reference evidence="13" key="1">
    <citation type="submission" date="2020-05" db="UniProtKB">
        <authorList>
            <consortium name="EnsemblMetazoa"/>
        </authorList>
    </citation>
    <scope>IDENTIFICATION</scope>
    <source>
        <strain evidence="13">FUMOZ</strain>
    </source>
</reference>
<dbReference type="GO" id="GO:0008270">
    <property type="term" value="F:zinc ion binding"/>
    <property type="evidence" value="ECO:0007669"/>
    <property type="project" value="UniProtKB-KW"/>
</dbReference>
<keyword evidence="2" id="KW-0217">Developmental protein</keyword>
<comment type="subcellular location">
    <subcellularLocation>
        <location evidence="1">Nucleus</location>
    </subcellularLocation>
</comment>
<dbReference type="GO" id="GO:0045467">
    <property type="term" value="P:R7 cell development"/>
    <property type="evidence" value="ECO:0007669"/>
    <property type="project" value="UniProtKB-ARBA"/>
</dbReference>
<dbReference type="SMART" id="SM00225">
    <property type="entry name" value="BTB"/>
    <property type="match status" value="1"/>
</dbReference>
<evidence type="ECO:0000256" key="2">
    <source>
        <dbReference type="ARBA" id="ARBA00022473"/>
    </source>
</evidence>
<dbReference type="SMART" id="SM00355">
    <property type="entry name" value="ZnF_C2H2"/>
    <property type="match status" value="2"/>
</dbReference>
<dbReference type="VEuPathDB" id="VectorBase:AFUN020787"/>
<evidence type="ECO:0000256" key="8">
    <source>
        <dbReference type="ARBA" id="ARBA00037382"/>
    </source>
</evidence>
<feature type="compositionally biased region" description="Low complexity" evidence="10">
    <location>
        <begin position="207"/>
        <end position="217"/>
    </location>
</feature>
<dbReference type="InterPro" id="IPR000210">
    <property type="entry name" value="BTB/POZ_dom"/>
</dbReference>
<evidence type="ECO:0000256" key="5">
    <source>
        <dbReference type="ARBA" id="ARBA00023015"/>
    </source>
</evidence>
<keyword evidence="9" id="KW-0862">Zinc</keyword>
<evidence type="ECO:0000256" key="7">
    <source>
        <dbReference type="ARBA" id="ARBA00023242"/>
    </source>
</evidence>
<feature type="domain" description="C2H2-type" evidence="12">
    <location>
        <begin position="1128"/>
        <end position="1155"/>
    </location>
</feature>
<evidence type="ECO:0000256" key="3">
    <source>
        <dbReference type="ARBA" id="ARBA00022782"/>
    </source>
</evidence>
<evidence type="ECO:0000259" key="12">
    <source>
        <dbReference type="PROSITE" id="PS50157"/>
    </source>
</evidence>
<dbReference type="Pfam" id="PF00651">
    <property type="entry name" value="BTB"/>
    <property type="match status" value="1"/>
</dbReference>
<keyword evidence="4" id="KW-0524">Neurogenesis</keyword>
<dbReference type="GO" id="GO:0016199">
    <property type="term" value="P:axon midline choice point recognition"/>
    <property type="evidence" value="ECO:0007669"/>
    <property type="project" value="UniProtKB-ARBA"/>
</dbReference>
<dbReference type="FunFam" id="3.30.710.10:FF:000091">
    <property type="entry name" value="Lola, isoform F"/>
    <property type="match status" value="1"/>
</dbReference>
<keyword evidence="3" id="KW-0221">Differentiation</keyword>
<dbReference type="STRING" id="62324.A0A4Y0BLY4"/>
<keyword evidence="5" id="KW-0805">Transcription regulation</keyword>
<dbReference type="FunFam" id="3.30.160.60:FF:004166">
    <property type="match status" value="1"/>
</dbReference>
<dbReference type="SUPFAM" id="SSF54695">
    <property type="entry name" value="POZ domain"/>
    <property type="match status" value="1"/>
</dbReference>
<dbReference type="InterPro" id="IPR036236">
    <property type="entry name" value="Znf_C2H2_sf"/>
</dbReference>
<dbReference type="PANTHER" id="PTHR23110:SF111">
    <property type="entry name" value="LONGITUDINALS LACKING PROTEIN, ISOFORMS F_I_K_T"/>
    <property type="match status" value="1"/>
</dbReference>
<dbReference type="PROSITE" id="PS50157">
    <property type="entry name" value="ZINC_FINGER_C2H2_2"/>
    <property type="match status" value="2"/>
</dbReference>
<feature type="compositionally biased region" description="Low complexity" evidence="10">
    <location>
        <begin position="993"/>
        <end position="1002"/>
    </location>
</feature>
<evidence type="ECO:0008006" key="14">
    <source>
        <dbReference type="Google" id="ProtNLM"/>
    </source>
</evidence>
<evidence type="ECO:0000256" key="6">
    <source>
        <dbReference type="ARBA" id="ARBA00023163"/>
    </source>
</evidence>
<proteinExistence type="predicted"/>
<keyword evidence="9" id="KW-0863">Zinc-finger</keyword>
<sequence length="1170" mass="123479">MDDDQQFCLRWNNHQSTLISVIDTLLENGTLVDCTLAAEGKFLKAHKVVLSACSPYFATLLSQQYDKHPIFILKDVKFQELRAMMDYMYRGEVNISQDQLAALLKAAESLQIKGLSDNRSSSSAGTGGGAQKGDATAVKSLQPPVPASKASGLTIENKRSLKSELHESDMSGSREGSSSPTSRKRKKVRRRSVDTNNLLIDNHDQHSNSSSHSMHTGSGANVAALAVTGTTAANVAASSLSSSSSTAAAGSNSSANVLSVAAVAAAAALKKTETVQQAAAETLKLQKQQQQAAAAAAAAAQSSDDDERCGGPGSVATGTEHDDGNDLSDNEHDGDGGSSVKSGSRHHHLRDGSRRGKMSTSSMGEMMIEPKSEYEDVQDENVEDLTMDDEDLMDELDQPGPSHGGDVSSQGYAQWPMEREQNEAFIAAQDAVGGQHRDAQGKRKVVILSSKRLAGGSLSEAGNGTTGNVTGAKKIKTITVTTSEPALLVDESDIPIITHHEEMRLRQPEREQQNEMLGNNVLCGTTASGTSAGTTMTITATLAEPSDGGDGATPATLITHATPVVLNDCLLESKNIVVTKKDNNYILFTADPDPSPEPPTSSSTGTTVMLPMRGATLVATGGGTTAAGNTTTATIIDAMRIEDLLKKEKIIKQTELHPDGTTATTYIFDECDILPIKTTTGTIAKGNVTLSPGTVGTAMVGKRVSTGNSSSPSGTVAGASIVNSAGTIVTTPVAIHKLDASPSELIVPTVMKSDGGVRKLTPHSTLGAPGKPLSHPRIKYSRAKNPYSTPANASITSTTITMPILTIPTVTPSHTNAGSNATVQLQEVSQQLVPSTTTTTTVTGTERQLLNFSLSRKLQPSQQHVTITGAGTPGLTAINASAIQQIPIAAISASARGSSVTTRYTVNEYETSGSNTSQSADFPPGMIDDLDYSVIEDIDLSDGVTANFSNVVAAAAAAATTLTSSGQQQQQQQQQQQTTGTTAMALVTGSKMSSDVDNNGSQSDDDDQDLMDEGGDDGSGDLGPDDDDDDEHITKYSTKMLKLKKDSGQPGGTKLLNASAGDSKFALLANPNIMRNFEYTVNESTVVSDTDDGEVRQYVCRHCGKRYRWKSTLRRHENVECGGKEASHQCPYCSYKAKQRGNLGVHIRKHHAEMPQLESRRRSNKSRHSM</sequence>
<dbReference type="CDD" id="cd18315">
    <property type="entry name" value="BTB_POZ_BAB-like"/>
    <property type="match status" value="1"/>
</dbReference>
<dbReference type="PANTHER" id="PTHR23110">
    <property type="entry name" value="BTB DOMAIN TRANSCRIPTION FACTOR"/>
    <property type="match status" value="1"/>
</dbReference>
<keyword evidence="7" id="KW-0539">Nucleus</keyword>
<dbReference type="Gene3D" id="3.30.710.10">
    <property type="entry name" value="Potassium Channel Kv1.1, Chain A"/>
    <property type="match status" value="1"/>
</dbReference>
<protein>
    <recommendedName>
        <fullName evidence="14">BTB domain-containing protein</fullName>
    </recommendedName>
</protein>
<dbReference type="VEuPathDB" id="VectorBase:AFUN2_007810"/>
<dbReference type="EnsemblMetazoa" id="AFUN020787-RG">
    <property type="protein sequence ID" value="AFUN020787-PG"/>
    <property type="gene ID" value="AFUN020787"/>
</dbReference>
<dbReference type="GO" id="GO:0045476">
    <property type="term" value="P:nurse cell apoptotic process"/>
    <property type="evidence" value="ECO:0007669"/>
    <property type="project" value="UniProtKB-ARBA"/>
</dbReference>
<evidence type="ECO:0000256" key="9">
    <source>
        <dbReference type="PROSITE-ProRule" id="PRU00042"/>
    </source>
</evidence>
<evidence type="ECO:0000256" key="1">
    <source>
        <dbReference type="ARBA" id="ARBA00004123"/>
    </source>
</evidence>
<keyword evidence="9" id="KW-0479">Metal-binding</keyword>
<dbReference type="GO" id="GO:0007526">
    <property type="term" value="P:larval somatic muscle development"/>
    <property type="evidence" value="ECO:0007669"/>
    <property type="project" value="UniProtKB-ARBA"/>
</dbReference>
<dbReference type="GO" id="GO:0007464">
    <property type="term" value="P:R3/R4 cell fate commitment"/>
    <property type="evidence" value="ECO:0007669"/>
    <property type="project" value="UniProtKB-ARBA"/>
</dbReference>
<feature type="compositionally biased region" description="Basic and acidic residues" evidence="10">
    <location>
        <begin position="319"/>
        <end position="335"/>
    </location>
</feature>
<feature type="region of interest" description="Disordered" evidence="10">
    <location>
        <begin position="761"/>
        <end position="791"/>
    </location>
</feature>
<feature type="region of interest" description="Disordered" evidence="10">
    <location>
        <begin position="163"/>
        <end position="217"/>
    </location>
</feature>
<evidence type="ECO:0000256" key="10">
    <source>
        <dbReference type="SAM" id="MobiDB-lite"/>
    </source>
</evidence>
<dbReference type="GO" id="GO:0035167">
    <property type="term" value="P:larval lymph gland hemopoiesis"/>
    <property type="evidence" value="ECO:0007669"/>
    <property type="project" value="UniProtKB-ARBA"/>
</dbReference>
<organism evidence="13">
    <name type="scientific">Anopheles funestus</name>
    <name type="common">African malaria mosquito</name>
    <dbReference type="NCBI Taxonomy" id="62324"/>
    <lineage>
        <taxon>Eukaryota</taxon>
        <taxon>Metazoa</taxon>
        <taxon>Ecdysozoa</taxon>
        <taxon>Arthropoda</taxon>
        <taxon>Hexapoda</taxon>
        <taxon>Insecta</taxon>
        <taxon>Pterygota</taxon>
        <taxon>Neoptera</taxon>
        <taxon>Endopterygota</taxon>
        <taxon>Diptera</taxon>
        <taxon>Nematocera</taxon>
        <taxon>Culicoidea</taxon>
        <taxon>Culicidae</taxon>
        <taxon>Anophelinae</taxon>
        <taxon>Anopheles</taxon>
    </lineage>
</organism>
<dbReference type="SUPFAM" id="SSF57667">
    <property type="entry name" value="beta-beta-alpha zinc fingers"/>
    <property type="match status" value="1"/>
</dbReference>
<feature type="region of interest" description="Disordered" evidence="10">
    <location>
        <begin position="991"/>
        <end position="1032"/>
    </location>
</feature>
<keyword evidence="6" id="KW-0804">Transcription</keyword>
<accession>A0A4Y0BLY4</accession>
<dbReference type="InterPro" id="IPR011333">
    <property type="entry name" value="SKP1/BTB/POZ_sf"/>
</dbReference>
<feature type="domain" description="C2H2-type" evidence="12">
    <location>
        <begin position="1098"/>
        <end position="1125"/>
    </location>
</feature>
<name>A0A4Y0BLY4_ANOFN</name>
<evidence type="ECO:0000259" key="11">
    <source>
        <dbReference type="PROSITE" id="PS50097"/>
    </source>
</evidence>
<evidence type="ECO:0000313" key="13">
    <source>
        <dbReference type="EnsemblMetazoa" id="AFUN020787-PG"/>
    </source>
</evidence>
<dbReference type="InterPro" id="IPR013087">
    <property type="entry name" value="Znf_C2H2_type"/>
</dbReference>
<dbReference type="GO" id="GO:0048813">
    <property type="term" value="P:dendrite morphogenesis"/>
    <property type="evidence" value="ECO:0007669"/>
    <property type="project" value="UniProtKB-ARBA"/>
</dbReference>
<feature type="region of interest" description="Disordered" evidence="10">
    <location>
        <begin position="1151"/>
        <end position="1170"/>
    </location>
</feature>
<dbReference type="GO" id="GO:0008406">
    <property type="term" value="P:gonad development"/>
    <property type="evidence" value="ECO:0007669"/>
    <property type="project" value="UniProtKB-ARBA"/>
</dbReference>
<comment type="function">
    <text evidence="8">Putative transcription factor required for axon growth and guidance in the central and peripheral nervous systems. Repels CNS axons away from the midline by promoting the expression of the midline repellent sli and its receptor robo.</text>
</comment>
<dbReference type="PROSITE" id="PS50097">
    <property type="entry name" value="BTB"/>
    <property type="match status" value="1"/>
</dbReference>
<dbReference type="AlphaFoldDB" id="A0A4Y0BLY4"/>
<dbReference type="Gene3D" id="3.30.160.60">
    <property type="entry name" value="Classic Zinc Finger"/>
    <property type="match status" value="2"/>
</dbReference>
<feature type="compositionally biased region" description="Acidic residues" evidence="10">
    <location>
        <begin position="1003"/>
        <end position="1031"/>
    </location>
</feature>
<feature type="region of interest" description="Disordered" evidence="10">
    <location>
        <begin position="115"/>
        <end position="136"/>
    </location>
</feature>
<dbReference type="GO" id="GO:0006357">
    <property type="term" value="P:regulation of transcription by RNA polymerase II"/>
    <property type="evidence" value="ECO:0007669"/>
    <property type="project" value="TreeGrafter"/>
</dbReference>
<feature type="region of interest" description="Disordered" evidence="10">
    <location>
        <begin position="296"/>
        <end position="362"/>
    </location>
</feature>
<feature type="compositionally biased region" description="Low complexity" evidence="10">
    <location>
        <begin position="170"/>
        <end position="181"/>
    </location>
</feature>
<evidence type="ECO:0000256" key="4">
    <source>
        <dbReference type="ARBA" id="ARBA00022902"/>
    </source>
</evidence>
<dbReference type="InterPro" id="IPR051095">
    <property type="entry name" value="Dros_DevTransReg"/>
</dbReference>
<dbReference type="GO" id="GO:0005634">
    <property type="term" value="C:nucleus"/>
    <property type="evidence" value="ECO:0007669"/>
    <property type="project" value="UniProtKB-SubCell"/>
</dbReference>